<dbReference type="Proteomes" id="UP000310095">
    <property type="component" value="Unassembled WGS sequence"/>
</dbReference>
<evidence type="ECO:0000313" key="1">
    <source>
        <dbReference type="EMBL" id="TMM63834.1"/>
    </source>
</evidence>
<evidence type="ECO:0000313" key="2">
    <source>
        <dbReference type="Proteomes" id="UP000310095"/>
    </source>
</evidence>
<proteinExistence type="predicted"/>
<keyword evidence="2" id="KW-1185">Reference proteome</keyword>
<reference evidence="1 2" key="1">
    <citation type="submission" date="2019-05" db="EMBL/GenBank/DDBJ databases">
        <title>Identification and Biocontrol Activity Analysis of Biocontrol Strain PF-1 Based on Genome-wide Data.</title>
        <authorList>
            <person name="Qi J."/>
        </authorList>
    </citation>
    <scope>NUCLEOTIDE SEQUENCE [LARGE SCALE GENOMIC DNA]</scope>
    <source>
        <strain evidence="1 2">PF-1</strain>
    </source>
</reference>
<organism evidence="1 2">
    <name type="scientific">Pseudomonas protegens</name>
    <dbReference type="NCBI Taxonomy" id="380021"/>
    <lineage>
        <taxon>Bacteria</taxon>
        <taxon>Pseudomonadati</taxon>
        <taxon>Pseudomonadota</taxon>
        <taxon>Gammaproteobacteria</taxon>
        <taxon>Pseudomonadales</taxon>
        <taxon>Pseudomonadaceae</taxon>
        <taxon>Pseudomonas</taxon>
    </lineage>
</organism>
<dbReference type="RefSeq" id="WP_011060299.1">
    <property type="nucleotide sequence ID" value="NZ_CP022097.2"/>
</dbReference>
<dbReference type="EMBL" id="VAVY01000002">
    <property type="protein sequence ID" value="TMM63834.1"/>
    <property type="molecule type" value="Genomic_DNA"/>
</dbReference>
<name>A0ABY2VGC6_9PSED</name>
<sequence length="73" mass="8368">MNRSPVLLRLTPQAAGELHQQHQKANAELRALTRYRKEFERQVKTLIGSEAFRRLQKNTDNALLLADLAKEVA</sequence>
<accession>A0ABY2VGC6</accession>
<protein>
    <submittedName>
        <fullName evidence="1">Uncharacterized protein</fullName>
    </submittedName>
</protein>
<comment type="caution">
    <text evidence="1">The sequence shown here is derived from an EMBL/GenBank/DDBJ whole genome shotgun (WGS) entry which is preliminary data.</text>
</comment>
<gene>
    <name evidence="1" type="ORF">FEF10_11320</name>
</gene>